<dbReference type="InParanoid" id="A0A1Q3CW42"/>
<dbReference type="PANTHER" id="PTHR35464:SF1">
    <property type="entry name" value="OS06G0115200 PROTEIN"/>
    <property type="match status" value="1"/>
</dbReference>
<name>A0A1Q3CW42_CEPFO</name>
<evidence type="ECO:0000256" key="3">
    <source>
        <dbReference type="SAM" id="SignalP"/>
    </source>
</evidence>
<feature type="non-terminal residue" evidence="4">
    <location>
        <position position="1"/>
    </location>
</feature>
<dbReference type="Proteomes" id="UP000187406">
    <property type="component" value="Unassembled WGS sequence"/>
</dbReference>
<evidence type="ECO:0000256" key="2">
    <source>
        <dbReference type="SAM" id="Phobius"/>
    </source>
</evidence>
<dbReference type="InterPro" id="IPR045288">
    <property type="entry name" value="At1g75140-like"/>
</dbReference>
<evidence type="ECO:0000256" key="1">
    <source>
        <dbReference type="SAM" id="MobiDB-lite"/>
    </source>
</evidence>
<keyword evidence="3" id="KW-0732">Signal</keyword>
<dbReference type="AlphaFoldDB" id="A0A1Q3CW42"/>
<evidence type="ECO:0000313" key="5">
    <source>
        <dbReference type="Proteomes" id="UP000187406"/>
    </source>
</evidence>
<dbReference type="EMBL" id="BDDD01003193">
    <property type="protein sequence ID" value="GAV84385.1"/>
    <property type="molecule type" value="Genomic_DNA"/>
</dbReference>
<feature type="compositionally biased region" description="Polar residues" evidence="1">
    <location>
        <begin position="417"/>
        <end position="434"/>
    </location>
</feature>
<feature type="transmembrane region" description="Helical" evidence="2">
    <location>
        <begin position="337"/>
        <end position="357"/>
    </location>
</feature>
<gene>
    <name evidence="4" type="ORF">CFOL_v3_27829</name>
</gene>
<sequence length="478" mass="54095">VFLSFLFLRISTNLGCSIIESTQHDHVSNHEQQVLLHKLEELVRNLSDIITKLEFKLSDSPQVLAKDEKPTVLRLRGVLPEKGKISYDDNKEEKYVQQEKLIKGKARDEDRARAVSIPKNSLLWSERFQFLSAVMKLHYHPQVLMFYMDVGDEKGRVYLFLRKGDVLSVFYTVCESMITSMVSYLSIYKNESTVVIGHQNGMILVHRVYEKRKCFKNGDDGSPVTILEVHHVGRSRYILSTDLNEKIRVFRENGTVYGSAMPKRSLAFLKQRLLLLTEGAYSLDLRSMKIRESECEGLNHSLIAIGREKLVVLGLEGGYVGMYRSSLPVLKGDSNTMLWTTPVLFFIIVLFVSWQFFSKKKEALTSWGPIDNFNSTSTSLGAPLGYRSGDGSFADSSLRGADIMDLRGGGLRGPSIEYSSPSRYSGGATSSFRPSSIDPISRPTSIDPNYRATSKLKFRALSPTLELQVFLKEREFIH</sequence>
<feature type="signal peptide" evidence="3">
    <location>
        <begin position="1"/>
        <end position="15"/>
    </location>
</feature>
<feature type="region of interest" description="Disordered" evidence="1">
    <location>
        <begin position="417"/>
        <end position="446"/>
    </location>
</feature>
<dbReference type="InterPro" id="IPR036322">
    <property type="entry name" value="WD40_repeat_dom_sf"/>
</dbReference>
<organism evidence="4 5">
    <name type="scientific">Cephalotus follicularis</name>
    <name type="common">Albany pitcher plant</name>
    <dbReference type="NCBI Taxonomy" id="3775"/>
    <lineage>
        <taxon>Eukaryota</taxon>
        <taxon>Viridiplantae</taxon>
        <taxon>Streptophyta</taxon>
        <taxon>Embryophyta</taxon>
        <taxon>Tracheophyta</taxon>
        <taxon>Spermatophyta</taxon>
        <taxon>Magnoliopsida</taxon>
        <taxon>eudicotyledons</taxon>
        <taxon>Gunneridae</taxon>
        <taxon>Pentapetalae</taxon>
        <taxon>rosids</taxon>
        <taxon>fabids</taxon>
        <taxon>Oxalidales</taxon>
        <taxon>Cephalotaceae</taxon>
        <taxon>Cephalotus</taxon>
    </lineage>
</organism>
<comment type="caution">
    <text evidence="4">The sequence shown here is derived from an EMBL/GenBank/DDBJ whole genome shotgun (WGS) entry which is preliminary data.</text>
</comment>
<evidence type="ECO:0000313" key="4">
    <source>
        <dbReference type="EMBL" id="GAV84385.1"/>
    </source>
</evidence>
<feature type="chain" id="PRO_5013224686" description="CNH domain-containing protein" evidence="3">
    <location>
        <begin position="16"/>
        <end position="478"/>
    </location>
</feature>
<evidence type="ECO:0008006" key="6">
    <source>
        <dbReference type="Google" id="ProtNLM"/>
    </source>
</evidence>
<protein>
    <recommendedName>
        <fullName evidence="6">CNH domain-containing protein</fullName>
    </recommendedName>
</protein>
<keyword evidence="2" id="KW-0812">Transmembrane</keyword>
<keyword evidence="2" id="KW-1133">Transmembrane helix</keyword>
<keyword evidence="2" id="KW-0472">Membrane</keyword>
<dbReference type="PANTHER" id="PTHR35464">
    <property type="entry name" value="OS06G0115200 PROTEIN"/>
    <property type="match status" value="1"/>
</dbReference>
<dbReference type="SUPFAM" id="SSF50978">
    <property type="entry name" value="WD40 repeat-like"/>
    <property type="match status" value="1"/>
</dbReference>
<accession>A0A1Q3CW42</accession>
<dbReference type="STRING" id="3775.A0A1Q3CW42"/>
<keyword evidence="5" id="KW-1185">Reference proteome</keyword>
<proteinExistence type="predicted"/>
<reference evidence="5" key="1">
    <citation type="submission" date="2016-04" db="EMBL/GenBank/DDBJ databases">
        <title>Cephalotus genome sequencing.</title>
        <authorList>
            <person name="Fukushima K."/>
            <person name="Hasebe M."/>
            <person name="Fang X."/>
        </authorList>
    </citation>
    <scope>NUCLEOTIDE SEQUENCE [LARGE SCALE GENOMIC DNA]</scope>
    <source>
        <strain evidence="5">cv. St1</strain>
    </source>
</reference>
<feature type="non-terminal residue" evidence="4">
    <location>
        <position position="478"/>
    </location>
</feature>
<dbReference type="OrthoDB" id="2018951at2759"/>